<dbReference type="NCBIfam" id="TIGR00277">
    <property type="entry name" value="HDIG"/>
    <property type="match status" value="1"/>
</dbReference>
<accession>A0A0E4C7Z0</accession>
<dbReference type="PANTHER" id="PTHR43155:SF2">
    <property type="entry name" value="CYCLIC DI-GMP PHOSPHODIESTERASE PA4108"/>
    <property type="match status" value="1"/>
</dbReference>
<dbReference type="AlphaFoldDB" id="A0A0E4C7Z0"/>
<dbReference type="InterPro" id="IPR037522">
    <property type="entry name" value="HD_GYP_dom"/>
</dbReference>
<dbReference type="CDD" id="cd00077">
    <property type="entry name" value="HDc"/>
    <property type="match status" value="1"/>
</dbReference>
<dbReference type="STRING" id="690567.729"/>
<evidence type="ECO:0000313" key="4">
    <source>
        <dbReference type="Proteomes" id="UP000045545"/>
    </source>
</evidence>
<reference evidence="3 4" key="1">
    <citation type="submission" date="2015-03" db="EMBL/GenBank/DDBJ databases">
        <authorList>
            <person name="Murphy D."/>
        </authorList>
    </citation>
    <scope>NUCLEOTIDE SEQUENCE [LARGE SCALE GENOMIC DNA]</scope>
    <source>
        <strain evidence="3 4">OL-4</strain>
    </source>
</reference>
<dbReference type="Gene3D" id="1.10.3210.10">
    <property type="entry name" value="Hypothetical protein af1432"/>
    <property type="match status" value="1"/>
</dbReference>
<evidence type="ECO:0000313" key="3">
    <source>
        <dbReference type="EMBL" id="CFX17919.1"/>
    </source>
</evidence>
<organism evidence="3 4">
    <name type="scientific">Syntrophomonas zehnderi OL-4</name>
    <dbReference type="NCBI Taxonomy" id="690567"/>
    <lineage>
        <taxon>Bacteria</taxon>
        <taxon>Bacillati</taxon>
        <taxon>Bacillota</taxon>
        <taxon>Clostridia</taxon>
        <taxon>Eubacteriales</taxon>
        <taxon>Syntrophomonadaceae</taxon>
        <taxon>Syntrophomonas</taxon>
    </lineage>
</organism>
<dbReference type="Proteomes" id="UP000045545">
    <property type="component" value="Unassembled WGS sequence"/>
</dbReference>
<name>A0A0E4C7Z0_9FIRM</name>
<dbReference type="PROSITE" id="PS51831">
    <property type="entry name" value="HD"/>
    <property type="match status" value="1"/>
</dbReference>
<dbReference type="InterPro" id="IPR006675">
    <property type="entry name" value="HDIG_dom"/>
</dbReference>
<dbReference type="SMART" id="SM00471">
    <property type="entry name" value="HDc"/>
    <property type="match status" value="1"/>
</dbReference>
<dbReference type="InterPro" id="IPR006674">
    <property type="entry name" value="HD_domain"/>
</dbReference>
<evidence type="ECO:0000259" key="2">
    <source>
        <dbReference type="PROSITE" id="PS51832"/>
    </source>
</evidence>
<feature type="domain" description="HD" evidence="1">
    <location>
        <begin position="18"/>
        <end position="140"/>
    </location>
</feature>
<protein>
    <submittedName>
        <fullName evidence="3">HD domain</fullName>
    </submittedName>
</protein>
<dbReference type="SUPFAM" id="SSF109604">
    <property type="entry name" value="HD-domain/PDEase-like"/>
    <property type="match status" value="1"/>
</dbReference>
<sequence length="191" mass="22099">MGSVLYYLRLIRDYDYDTYLHCNRVAEFAYYIGQEIALSSKELDQLLNVARLHDLGKVKIDKKILHKPGKLDKEEWNEICKHSLYGVEMLSNEEELRQVIEAVYSHHEHFNGQGYPRGLRGESINIYARVISIADAFDAMTTNRIYRNSSLTPRQAVQEIMKCSGTQFDPNITKVLTRIDPGVLSFIKQLK</sequence>
<keyword evidence="4" id="KW-1185">Reference proteome</keyword>
<dbReference type="Pfam" id="PF13487">
    <property type="entry name" value="HD_5"/>
    <property type="match status" value="1"/>
</dbReference>
<proteinExistence type="predicted"/>
<dbReference type="RefSeq" id="WP_052729578.1">
    <property type="nucleotide sequence ID" value="NZ_CGIH01000009.1"/>
</dbReference>
<dbReference type="InterPro" id="IPR003607">
    <property type="entry name" value="HD/PDEase_dom"/>
</dbReference>
<dbReference type="EMBL" id="CGIH01000009">
    <property type="protein sequence ID" value="CFX17919.1"/>
    <property type="molecule type" value="Genomic_DNA"/>
</dbReference>
<evidence type="ECO:0000259" key="1">
    <source>
        <dbReference type="PROSITE" id="PS51831"/>
    </source>
</evidence>
<gene>
    <name evidence="3" type="ORF">729</name>
</gene>
<feature type="domain" description="HD-GYP" evidence="2">
    <location>
        <begin position="1"/>
        <end position="191"/>
    </location>
</feature>
<dbReference type="PANTHER" id="PTHR43155">
    <property type="entry name" value="CYCLIC DI-GMP PHOSPHODIESTERASE PA4108-RELATED"/>
    <property type="match status" value="1"/>
</dbReference>
<dbReference type="PROSITE" id="PS51832">
    <property type="entry name" value="HD_GYP"/>
    <property type="match status" value="1"/>
</dbReference>